<comment type="caution">
    <text evidence="2">The sequence shown here is derived from an EMBL/GenBank/DDBJ whole genome shotgun (WGS) entry which is preliminary data.</text>
</comment>
<dbReference type="Pfam" id="PF03713">
    <property type="entry name" value="DUF305"/>
    <property type="match status" value="1"/>
</dbReference>
<keyword evidence="3" id="KW-1185">Reference proteome</keyword>
<gene>
    <name evidence="2" type="ORF">WI372_17560</name>
</gene>
<dbReference type="InterPro" id="IPR012347">
    <property type="entry name" value="Ferritin-like"/>
</dbReference>
<evidence type="ECO:0000313" key="3">
    <source>
        <dbReference type="Proteomes" id="UP001484239"/>
    </source>
</evidence>
<evidence type="ECO:0000259" key="1">
    <source>
        <dbReference type="Pfam" id="PF03713"/>
    </source>
</evidence>
<dbReference type="RefSeq" id="WP_405281077.1">
    <property type="nucleotide sequence ID" value="NZ_CP144380.1"/>
</dbReference>
<protein>
    <submittedName>
        <fullName evidence="2">DUF305 domain-containing protein</fullName>
    </submittedName>
</protein>
<organism evidence="2 3">
    <name type="scientific">Gaopeijia maritima</name>
    <dbReference type="NCBI Taxonomy" id="3119007"/>
    <lineage>
        <taxon>Bacteria</taxon>
        <taxon>Pseudomonadati</taxon>
        <taxon>Gemmatimonadota</taxon>
        <taxon>Longimicrobiia</taxon>
        <taxon>Gaopeijiales</taxon>
        <taxon>Gaopeijiaceae</taxon>
        <taxon>Gaopeijia</taxon>
    </lineage>
</organism>
<dbReference type="Gene3D" id="1.20.1260.10">
    <property type="match status" value="1"/>
</dbReference>
<dbReference type="EMBL" id="JBBHLI010000015">
    <property type="protein sequence ID" value="MEK9502808.1"/>
    <property type="molecule type" value="Genomic_DNA"/>
</dbReference>
<reference evidence="2 3" key="1">
    <citation type="submission" date="2024-02" db="EMBL/GenBank/DDBJ databases">
        <title>A novel Gemmatimonadota bacterium.</title>
        <authorList>
            <person name="Du Z.-J."/>
            <person name="Ye Y.-Q."/>
        </authorList>
    </citation>
    <scope>NUCLEOTIDE SEQUENCE [LARGE SCALE GENOMIC DNA]</scope>
    <source>
        <strain evidence="2 3">DH-20</strain>
    </source>
</reference>
<sequence length="239" mass="26310">MHLHRNSWVFGGLLLAGCGGSGAPSAQAPAAPAPEGRIVQAGAPGESTRAWDGSSMSRLEGTEYTAADVAFMQGMIHHHAQALEMTALIPARTERDAIRQMGLRMEISQADEIGLMEKWLEERGEEVPEWSVTATSMDHGMDHGMDHSMGSGGMQHEAMPGMLTPDQMARLEAARDTEFDRLFLEFMIQHHEGALSMVRDLYNTPGAAQESTVYKFASEVDADQDIEIRRMRQLLDTLR</sequence>
<dbReference type="InterPro" id="IPR005183">
    <property type="entry name" value="DUF305_CopM-like"/>
</dbReference>
<accession>A0ABU9EFF8</accession>
<proteinExistence type="predicted"/>
<evidence type="ECO:0000313" key="2">
    <source>
        <dbReference type="EMBL" id="MEK9502808.1"/>
    </source>
</evidence>
<dbReference type="PANTHER" id="PTHR36933:SF1">
    <property type="entry name" value="SLL0788 PROTEIN"/>
    <property type="match status" value="1"/>
</dbReference>
<dbReference type="PANTHER" id="PTHR36933">
    <property type="entry name" value="SLL0788 PROTEIN"/>
    <property type="match status" value="1"/>
</dbReference>
<dbReference type="Proteomes" id="UP001484239">
    <property type="component" value="Unassembled WGS sequence"/>
</dbReference>
<name>A0ABU9EFF8_9BACT</name>
<dbReference type="PROSITE" id="PS51257">
    <property type="entry name" value="PROKAR_LIPOPROTEIN"/>
    <property type="match status" value="1"/>
</dbReference>
<feature type="domain" description="DUF305" evidence="1">
    <location>
        <begin position="68"/>
        <end position="235"/>
    </location>
</feature>